<evidence type="ECO:0000313" key="4">
    <source>
        <dbReference type="EMBL" id="BCK83226.1"/>
    </source>
</evidence>
<dbReference type="InterPro" id="IPR001867">
    <property type="entry name" value="OmpR/PhoB-type_DNA-bd"/>
</dbReference>
<protein>
    <recommendedName>
        <fullName evidence="3">OmpR/PhoB-type domain-containing protein</fullName>
    </recommendedName>
</protein>
<accession>A0A810QBW2</accession>
<keyword evidence="5" id="KW-1185">Reference proteome</keyword>
<name>A0A810QBW2_9FIRM</name>
<dbReference type="AlphaFoldDB" id="A0A810QBW2"/>
<organism evidence="4 5">
    <name type="scientific">Pusillibacter faecalis</name>
    <dbReference type="NCBI Taxonomy" id="2714358"/>
    <lineage>
        <taxon>Bacteria</taxon>
        <taxon>Bacillati</taxon>
        <taxon>Bacillota</taxon>
        <taxon>Clostridia</taxon>
        <taxon>Eubacteriales</taxon>
        <taxon>Oscillospiraceae</taxon>
        <taxon>Pusillibacter</taxon>
    </lineage>
</organism>
<dbReference type="KEGG" id="pfaa:MM59RIKEN_05450"/>
<feature type="domain" description="OmpR/PhoB-type" evidence="3">
    <location>
        <begin position="15"/>
        <end position="72"/>
    </location>
</feature>
<evidence type="ECO:0000256" key="1">
    <source>
        <dbReference type="ARBA" id="ARBA00023125"/>
    </source>
</evidence>
<dbReference type="InterPro" id="IPR016032">
    <property type="entry name" value="Sig_transdc_resp-reg_C-effctor"/>
</dbReference>
<evidence type="ECO:0000259" key="3">
    <source>
        <dbReference type="PROSITE" id="PS51755"/>
    </source>
</evidence>
<dbReference type="GO" id="GO:0000160">
    <property type="term" value="P:phosphorelay signal transduction system"/>
    <property type="evidence" value="ECO:0007669"/>
    <property type="project" value="InterPro"/>
</dbReference>
<dbReference type="SUPFAM" id="SSF46894">
    <property type="entry name" value="C-terminal effector domain of the bipartite response regulators"/>
    <property type="match status" value="1"/>
</dbReference>
<keyword evidence="1 2" id="KW-0238">DNA-binding</keyword>
<reference evidence="4" key="1">
    <citation type="submission" date="2020-09" db="EMBL/GenBank/DDBJ databases">
        <title>New species isolated from human feces.</title>
        <authorList>
            <person name="Kitahara M."/>
            <person name="Shigeno Y."/>
            <person name="Shime M."/>
            <person name="Matsumoto Y."/>
            <person name="Nakamura S."/>
            <person name="Motooka D."/>
            <person name="Fukuoka S."/>
            <person name="Nishikawa H."/>
            <person name="Benno Y."/>
        </authorList>
    </citation>
    <scope>NUCLEOTIDE SEQUENCE</scope>
    <source>
        <strain evidence="4">MM59</strain>
    </source>
</reference>
<dbReference type="Proteomes" id="UP000679848">
    <property type="component" value="Chromosome"/>
</dbReference>
<gene>
    <name evidence="4" type="ORF">MM59RIKEN_05450</name>
</gene>
<evidence type="ECO:0000256" key="2">
    <source>
        <dbReference type="PROSITE-ProRule" id="PRU01091"/>
    </source>
</evidence>
<feature type="DNA-binding region" description="OmpR/PhoB-type" evidence="2">
    <location>
        <begin position="15"/>
        <end position="72"/>
    </location>
</feature>
<dbReference type="InterPro" id="IPR036388">
    <property type="entry name" value="WH-like_DNA-bd_sf"/>
</dbReference>
<evidence type="ECO:0000313" key="5">
    <source>
        <dbReference type="Proteomes" id="UP000679848"/>
    </source>
</evidence>
<sequence length="72" mass="8082">MAGQYNFGGEALTGQAVLQYDNLCIDPNQRRVFVSGRAVKLTTMEFNILYYLALHPRLDFYPGAALPVCNVR</sequence>
<dbReference type="GO" id="GO:0003677">
    <property type="term" value="F:DNA binding"/>
    <property type="evidence" value="ECO:0007669"/>
    <property type="project" value="UniProtKB-UniRule"/>
</dbReference>
<proteinExistence type="predicted"/>
<dbReference type="Gene3D" id="1.10.10.10">
    <property type="entry name" value="Winged helix-like DNA-binding domain superfamily/Winged helix DNA-binding domain"/>
    <property type="match status" value="1"/>
</dbReference>
<dbReference type="PROSITE" id="PS51755">
    <property type="entry name" value="OMPR_PHOB"/>
    <property type="match status" value="1"/>
</dbReference>
<dbReference type="GO" id="GO:0006355">
    <property type="term" value="P:regulation of DNA-templated transcription"/>
    <property type="evidence" value="ECO:0007669"/>
    <property type="project" value="InterPro"/>
</dbReference>
<dbReference type="EMBL" id="AP023420">
    <property type="protein sequence ID" value="BCK83226.1"/>
    <property type="molecule type" value="Genomic_DNA"/>
</dbReference>